<dbReference type="InterPro" id="IPR003423">
    <property type="entry name" value="OMP_efflux"/>
</dbReference>
<comment type="similarity">
    <text evidence="2">Belongs to the outer membrane factor (OMF) (TC 1.B.17) family.</text>
</comment>
<keyword evidence="8" id="KW-0732">Signal</keyword>
<dbReference type="InterPro" id="IPR051906">
    <property type="entry name" value="TolC-like"/>
</dbReference>
<evidence type="ECO:0000256" key="6">
    <source>
        <dbReference type="ARBA" id="ARBA00023136"/>
    </source>
</evidence>
<keyword evidence="5" id="KW-0812">Transmembrane</keyword>
<dbReference type="GO" id="GO:0015288">
    <property type="term" value="F:porin activity"/>
    <property type="evidence" value="ECO:0007669"/>
    <property type="project" value="TreeGrafter"/>
</dbReference>
<dbReference type="Gene3D" id="1.20.1600.10">
    <property type="entry name" value="Outer membrane efflux proteins (OEP)"/>
    <property type="match status" value="1"/>
</dbReference>
<comment type="caution">
    <text evidence="9">The sequence shown here is derived from an EMBL/GenBank/DDBJ whole genome shotgun (WGS) entry which is preliminary data.</text>
</comment>
<sequence length="494" mass="54424">MASARGFALSLLAAALLAGCGHQTGLISAQAVNGDLARWNASVAEQGVRMNASTSDQVMALAADQEALRAQNASAVSLGTLYANGIANNYHIRIAQRQTDVADAELVNAAMRFFPRLSGTVSAVRTNQNILDSDNEVFEQGRAVYNTYNAALEAKVPILDLEILFNYRKTEVAQRKSYVEYIGTAQMFIRDLIGAYIDIAEANAVIAEYEERLRLVGNRAHVERQLQAAGSGRPEVTLSFEQQVSDMQGQLVDHKARRQMAMSRIYELTGMNVGAVSGQVRVADVVLPANQLHDLRTLALRNNVQYLAKQYELDMFTEELYRASAADFGPRLNAFGTYEYEDRGGSQFGGGSTTVQGVAGIELKVPIFNAEGNGYQSLPARARHAKVVEELALTRREIDTMLTRAHANYDAARQRLAMDQRTLARGQDIIYLINRRIAEANAVNTEGLQTRLEQAAYERQRQQTQFQMLREWLTIKYLVGGLSEADIALFSGGA</sequence>
<evidence type="ECO:0000256" key="5">
    <source>
        <dbReference type="ARBA" id="ARBA00022692"/>
    </source>
</evidence>
<dbReference type="AlphaFoldDB" id="A0A433X887"/>
<protein>
    <submittedName>
        <fullName evidence="9">TolC family protein</fullName>
    </submittedName>
</protein>
<dbReference type="Pfam" id="PF02321">
    <property type="entry name" value="OEP"/>
    <property type="match status" value="2"/>
</dbReference>
<keyword evidence="3" id="KW-0813">Transport</keyword>
<dbReference type="PROSITE" id="PS51257">
    <property type="entry name" value="PROKAR_LIPOPROTEIN"/>
    <property type="match status" value="1"/>
</dbReference>
<dbReference type="RefSeq" id="WP_127189039.1">
    <property type="nucleotide sequence ID" value="NZ_RZNJ01000004.1"/>
</dbReference>
<evidence type="ECO:0000256" key="1">
    <source>
        <dbReference type="ARBA" id="ARBA00004442"/>
    </source>
</evidence>
<dbReference type="OrthoDB" id="7318746at2"/>
<organism evidence="9 10">
    <name type="scientific">Arsenicitalea aurantiaca</name>
    <dbReference type="NCBI Taxonomy" id="1783274"/>
    <lineage>
        <taxon>Bacteria</taxon>
        <taxon>Pseudomonadati</taxon>
        <taxon>Pseudomonadota</taxon>
        <taxon>Alphaproteobacteria</taxon>
        <taxon>Hyphomicrobiales</taxon>
        <taxon>Devosiaceae</taxon>
        <taxon>Arsenicitalea</taxon>
    </lineage>
</organism>
<evidence type="ECO:0000256" key="2">
    <source>
        <dbReference type="ARBA" id="ARBA00007613"/>
    </source>
</evidence>
<feature type="signal peptide" evidence="8">
    <location>
        <begin position="1"/>
        <end position="18"/>
    </location>
</feature>
<keyword evidence="10" id="KW-1185">Reference proteome</keyword>
<dbReference type="GO" id="GO:0009279">
    <property type="term" value="C:cell outer membrane"/>
    <property type="evidence" value="ECO:0007669"/>
    <property type="project" value="UniProtKB-SubCell"/>
</dbReference>
<evidence type="ECO:0000313" key="10">
    <source>
        <dbReference type="Proteomes" id="UP000281547"/>
    </source>
</evidence>
<comment type="subcellular location">
    <subcellularLocation>
        <location evidence="1">Cell outer membrane</location>
    </subcellularLocation>
</comment>
<dbReference type="SUPFAM" id="SSF56954">
    <property type="entry name" value="Outer membrane efflux proteins (OEP)"/>
    <property type="match status" value="1"/>
</dbReference>
<dbReference type="PANTHER" id="PTHR30026">
    <property type="entry name" value="OUTER MEMBRANE PROTEIN TOLC"/>
    <property type="match status" value="1"/>
</dbReference>
<evidence type="ECO:0000256" key="7">
    <source>
        <dbReference type="ARBA" id="ARBA00023237"/>
    </source>
</evidence>
<dbReference type="PANTHER" id="PTHR30026:SF20">
    <property type="entry name" value="OUTER MEMBRANE PROTEIN TOLC"/>
    <property type="match status" value="1"/>
</dbReference>
<gene>
    <name evidence="9" type="ORF">EMQ25_13160</name>
</gene>
<dbReference type="EMBL" id="RZNJ01000004">
    <property type="protein sequence ID" value="RUT30258.1"/>
    <property type="molecule type" value="Genomic_DNA"/>
</dbReference>
<reference evidence="9 10" key="1">
    <citation type="journal article" date="2016" name="Int. J. Syst. Evol. Microbiol.">
        <title>Arsenicitalea aurantiaca gen. nov., sp. nov., a new member of the family Hyphomicrobiaceae, isolated from high-arsenic sediment.</title>
        <authorList>
            <person name="Mu Y."/>
            <person name="Zhou L."/>
            <person name="Zeng X.C."/>
            <person name="Liu L."/>
            <person name="Pan Y."/>
            <person name="Chen X."/>
            <person name="Wang J."/>
            <person name="Li S."/>
            <person name="Li W.J."/>
            <person name="Wang Y."/>
        </authorList>
    </citation>
    <scope>NUCLEOTIDE SEQUENCE [LARGE SCALE GENOMIC DNA]</scope>
    <source>
        <strain evidence="9 10">42-50</strain>
    </source>
</reference>
<proteinExistence type="inferred from homology"/>
<feature type="chain" id="PRO_5019226377" evidence="8">
    <location>
        <begin position="19"/>
        <end position="494"/>
    </location>
</feature>
<evidence type="ECO:0000256" key="8">
    <source>
        <dbReference type="SAM" id="SignalP"/>
    </source>
</evidence>
<keyword evidence="6" id="KW-0472">Membrane</keyword>
<dbReference type="Proteomes" id="UP000281547">
    <property type="component" value="Unassembled WGS sequence"/>
</dbReference>
<name>A0A433X887_9HYPH</name>
<evidence type="ECO:0000256" key="4">
    <source>
        <dbReference type="ARBA" id="ARBA00022452"/>
    </source>
</evidence>
<dbReference type="GO" id="GO:0015562">
    <property type="term" value="F:efflux transmembrane transporter activity"/>
    <property type="evidence" value="ECO:0007669"/>
    <property type="project" value="InterPro"/>
</dbReference>
<accession>A0A433X887</accession>
<keyword evidence="4" id="KW-1134">Transmembrane beta strand</keyword>
<keyword evidence="7" id="KW-0998">Cell outer membrane</keyword>
<evidence type="ECO:0000313" key="9">
    <source>
        <dbReference type="EMBL" id="RUT30258.1"/>
    </source>
</evidence>
<evidence type="ECO:0000256" key="3">
    <source>
        <dbReference type="ARBA" id="ARBA00022448"/>
    </source>
</evidence>
<dbReference type="GO" id="GO:1990281">
    <property type="term" value="C:efflux pump complex"/>
    <property type="evidence" value="ECO:0007669"/>
    <property type="project" value="TreeGrafter"/>
</dbReference>